<proteinExistence type="predicted"/>
<evidence type="ECO:0000313" key="4">
    <source>
        <dbReference type="Proteomes" id="UP000024329"/>
    </source>
</evidence>
<dbReference type="Gene3D" id="2.10.109.10">
    <property type="entry name" value="Umud Fragment, subunit A"/>
    <property type="match status" value="1"/>
</dbReference>
<comment type="caution">
    <text evidence="3">The sequence shown here is derived from an EMBL/GenBank/DDBJ whole genome shotgun (WGS) entry which is preliminary data.</text>
</comment>
<feature type="region of interest" description="Disordered" evidence="1">
    <location>
        <begin position="1"/>
        <end position="28"/>
    </location>
</feature>
<dbReference type="AlphaFoldDB" id="A0A031JV18"/>
<dbReference type="InterPro" id="IPR019533">
    <property type="entry name" value="Peptidase_S26"/>
</dbReference>
<dbReference type="eggNOG" id="COG4959">
    <property type="taxonomic scope" value="Bacteria"/>
</dbReference>
<dbReference type="InterPro" id="IPR036286">
    <property type="entry name" value="LexA/Signal_pep-like_sf"/>
</dbReference>
<dbReference type="Proteomes" id="UP000024329">
    <property type="component" value="Unassembled WGS sequence"/>
</dbReference>
<evidence type="ECO:0000313" key="3">
    <source>
        <dbReference type="EMBL" id="EZP80212.1"/>
    </source>
</evidence>
<sequence length="194" mass="20787">MSAPDLRAQSTAIGAGPQPRRMSAPPQCRPRRRTIAAGILAVGLGLTSAFPPAPRLVWNASSSTPRGLYAVSPGANIRTGDMVVARLTPAWEDFAAARRYLAAHVPLVKRVAAGPGDRVCAQGGKIFRNGVFLAGRLGRDRAGRTMPWWSGCLRLRSGQFLLLMAGNPASFDGRYFGITSQQHVIGRATLLWAR</sequence>
<accession>A0A031JV18</accession>
<dbReference type="SUPFAM" id="SSF51306">
    <property type="entry name" value="LexA/Signal peptidase"/>
    <property type="match status" value="1"/>
</dbReference>
<protein>
    <submittedName>
        <fullName evidence="3">Conjugal transfer protein TraF</fullName>
    </submittedName>
</protein>
<dbReference type="Pfam" id="PF10502">
    <property type="entry name" value="Peptidase_S26"/>
    <property type="match status" value="1"/>
</dbReference>
<name>A0A031JV18_9SPHN</name>
<evidence type="ECO:0000259" key="2">
    <source>
        <dbReference type="Pfam" id="PF10502"/>
    </source>
</evidence>
<gene>
    <name evidence="3" type="ORF">BV97_03627</name>
</gene>
<reference evidence="3 4" key="1">
    <citation type="submission" date="2014-03" db="EMBL/GenBank/DDBJ databases">
        <title>Whole genome sequence of Novosphingobium resinovorum KF1.</title>
        <authorList>
            <person name="Gan H.M."/>
            <person name="Gan H.Y."/>
            <person name="Chew T.H."/>
            <person name="Savka M.A."/>
        </authorList>
    </citation>
    <scope>NUCLEOTIDE SEQUENCE [LARGE SCALE GENOMIC DNA]</scope>
    <source>
        <strain evidence="3 4">KF1</strain>
    </source>
</reference>
<dbReference type="PATRIC" id="fig|158500.4.peg.3703"/>
<dbReference type="EMBL" id="JFYZ01000018">
    <property type="protein sequence ID" value="EZP80212.1"/>
    <property type="molecule type" value="Genomic_DNA"/>
</dbReference>
<feature type="domain" description="Peptidase S26" evidence="2">
    <location>
        <begin position="35"/>
        <end position="192"/>
    </location>
</feature>
<dbReference type="GO" id="GO:0004252">
    <property type="term" value="F:serine-type endopeptidase activity"/>
    <property type="evidence" value="ECO:0007669"/>
    <property type="project" value="InterPro"/>
</dbReference>
<dbReference type="GO" id="GO:0006465">
    <property type="term" value="P:signal peptide processing"/>
    <property type="evidence" value="ECO:0007669"/>
    <property type="project" value="InterPro"/>
</dbReference>
<evidence type="ECO:0000256" key="1">
    <source>
        <dbReference type="SAM" id="MobiDB-lite"/>
    </source>
</evidence>
<organism evidence="3 4">
    <name type="scientific">Novosphingobium resinovorum</name>
    <dbReference type="NCBI Taxonomy" id="158500"/>
    <lineage>
        <taxon>Bacteria</taxon>
        <taxon>Pseudomonadati</taxon>
        <taxon>Pseudomonadota</taxon>
        <taxon>Alphaproteobacteria</taxon>
        <taxon>Sphingomonadales</taxon>
        <taxon>Sphingomonadaceae</taxon>
        <taxon>Novosphingobium</taxon>
    </lineage>
</organism>
<dbReference type="RefSeq" id="WP_155986331.1">
    <property type="nucleotide sequence ID" value="NZ_JFYZ01000018.1"/>
</dbReference>